<dbReference type="AlphaFoldDB" id="A0AAJ0ME86"/>
<dbReference type="GO" id="GO:0008017">
    <property type="term" value="F:microtubule binding"/>
    <property type="evidence" value="ECO:0007669"/>
    <property type="project" value="TreeGrafter"/>
</dbReference>
<dbReference type="SUPFAM" id="SSF52540">
    <property type="entry name" value="P-loop containing nucleoside triphosphate hydrolases"/>
    <property type="match status" value="1"/>
</dbReference>
<dbReference type="Gene3D" id="3.40.50.300">
    <property type="entry name" value="P-loop containing nucleotide triphosphate hydrolases"/>
    <property type="match status" value="1"/>
</dbReference>
<dbReference type="PROSITE" id="PS51718">
    <property type="entry name" value="G_DYNAMIN_2"/>
    <property type="match status" value="1"/>
</dbReference>
<evidence type="ECO:0000259" key="3">
    <source>
        <dbReference type="PROSITE" id="PS51388"/>
    </source>
</evidence>
<dbReference type="PANTHER" id="PTHR11566">
    <property type="entry name" value="DYNAMIN"/>
    <property type="match status" value="1"/>
</dbReference>
<feature type="domain" description="Dynamin-type G" evidence="4">
    <location>
        <begin position="26"/>
        <end position="298"/>
    </location>
</feature>
<keyword evidence="2" id="KW-0342">GTP-binding</keyword>
<dbReference type="InterPro" id="IPR045063">
    <property type="entry name" value="Dynamin_N"/>
</dbReference>
<dbReference type="InterPro" id="IPR001401">
    <property type="entry name" value="Dynamin_GTPase"/>
</dbReference>
<name>A0AAJ0ME86_9PEZI</name>
<dbReference type="PROSITE" id="PS51388">
    <property type="entry name" value="GED"/>
    <property type="match status" value="1"/>
</dbReference>
<accession>A0AAJ0ME86</accession>
<dbReference type="PANTHER" id="PTHR11566:SF21">
    <property type="entry name" value="DYNAMIN RELATED PROTEIN 1, ISOFORM A"/>
    <property type="match status" value="1"/>
</dbReference>
<dbReference type="GO" id="GO:0006897">
    <property type="term" value="P:endocytosis"/>
    <property type="evidence" value="ECO:0007669"/>
    <property type="project" value="TreeGrafter"/>
</dbReference>
<dbReference type="GO" id="GO:0048312">
    <property type="term" value="P:intracellular distribution of mitochondria"/>
    <property type="evidence" value="ECO:0007669"/>
    <property type="project" value="TreeGrafter"/>
</dbReference>
<dbReference type="GO" id="GO:0016020">
    <property type="term" value="C:membrane"/>
    <property type="evidence" value="ECO:0007669"/>
    <property type="project" value="TreeGrafter"/>
</dbReference>
<organism evidence="5 6">
    <name type="scientific">Lasiosphaeria hispida</name>
    <dbReference type="NCBI Taxonomy" id="260671"/>
    <lineage>
        <taxon>Eukaryota</taxon>
        <taxon>Fungi</taxon>
        <taxon>Dikarya</taxon>
        <taxon>Ascomycota</taxon>
        <taxon>Pezizomycotina</taxon>
        <taxon>Sordariomycetes</taxon>
        <taxon>Sordariomycetidae</taxon>
        <taxon>Sordariales</taxon>
        <taxon>Lasiosphaeriaceae</taxon>
        <taxon>Lasiosphaeria</taxon>
    </lineage>
</organism>
<keyword evidence="5" id="KW-0378">Hydrolase</keyword>
<dbReference type="GO" id="GO:0005739">
    <property type="term" value="C:mitochondrion"/>
    <property type="evidence" value="ECO:0007669"/>
    <property type="project" value="TreeGrafter"/>
</dbReference>
<dbReference type="InterPro" id="IPR030381">
    <property type="entry name" value="G_DYNAMIN_dom"/>
</dbReference>
<sequence length="687" mass="77447">MAELLKDQGPVFEVICETQMQGLCEHIDGPQIIMVGDRSAGKTSVLEAISGIRFPVDDNHSTRFATELILRKSRRSEANVKLRRENCDTFTQIASAGDPEEVSQFIEEAKKRMEIGPDRNTLHNEVLRVEICGPEVPHLTLVDLPGSPQDVNETQGNEDAEIANRLAGKYMSQESGIILAVVSASTKLATQKILEEVTKHDPKQKRTLGIVTKPDEVEEGSEHEQQCISLVRNEHANHKLALGWHVLRNPKGQYHDNVGAEFFQSGAWNTISHQDRGPQSLRWKLSRILHDHLKRKLPAFIGNLEANFKQRNIELEGLGDRRTLPKELHSYLMKISSNFHSLALDGVRGNYVDKFFGGLYLDTKVKSYSDLHIRKLHALVGDLNNTFCFVIGAKGKIQHFEDEEGKHDKDSSSSPEHIKPFIDLYSIDGSSISLNNIKTKVDQITLESQSTQFLGSPGDKVTLRLLRDQSKTWETISIQHVNLVADFAKSFVEKIIFHITKRSSKTATALLNRYVDPFFDERKEYLHGKVAELLESYKTGYVLEPLRADFKFRTKHYQTTEHCGKASLDASSRHSPEQAIDAILQYYKISLGIFAQNVMTLALHNCLISCIPGIFTPNMVLEMCDQEIKDIAAESPQALREREALESQIAHLKRALVFCRRHWPRESVGKFMGIDDQIITASALIAG</sequence>
<dbReference type="Pfam" id="PF01031">
    <property type="entry name" value="Dynamin_M"/>
    <property type="match status" value="1"/>
</dbReference>
<dbReference type="PRINTS" id="PR00195">
    <property type="entry name" value="DYNAMIN"/>
</dbReference>
<keyword evidence="1" id="KW-0547">Nucleotide-binding</keyword>
<dbReference type="InterPro" id="IPR000375">
    <property type="entry name" value="Dynamin_stalk"/>
</dbReference>
<dbReference type="GO" id="GO:0005874">
    <property type="term" value="C:microtubule"/>
    <property type="evidence" value="ECO:0007669"/>
    <property type="project" value="TreeGrafter"/>
</dbReference>
<dbReference type="GO" id="GO:0000266">
    <property type="term" value="P:mitochondrial fission"/>
    <property type="evidence" value="ECO:0007669"/>
    <property type="project" value="TreeGrafter"/>
</dbReference>
<dbReference type="GO" id="GO:0016559">
    <property type="term" value="P:peroxisome fission"/>
    <property type="evidence" value="ECO:0007669"/>
    <property type="project" value="TreeGrafter"/>
</dbReference>
<dbReference type="GO" id="GO:0003924">
    <property type="term" value="F:GTPase activity"/>
    <property type="evidence" value="ECO:0007669"/>
    <property type="project" value="InterPro"/>
</dbReference>
<dbReference type="InterPro" id="IPR022812">
    <property type="entry name" value="Dynamin"/>
</dbReference>
<dbReference type="GO" id="GO:0005525">
    <property type="term" value="F:GTP binding"/>
    <property type="evidence" value="ECO:0007669"/>
    <property type="project" value="InterPro"/>
</dbReference>
<dbReference type="InterPro" id="IPR020850">
    <property type="entry name" value="GED_dom"/>
</dbReference>
<evidence type="ECO:0000313" key="5">
    <source>
        <dbReference type="EMBL" id="KAK3352914.1"/>
    </source>
</evidence>
<dbReference type="CDD" id="cd08771">
    <property type="entry name" value="DLP_1"/>
    <property type="match status" value="1"/>
</dbReference>
<keyword evidence="6" id="KW-1185">Reference proteome</keyword>
<dbReference type="SMART" id="SM00053">
    <property type="entry name" value="DYNc"/>
    <property type="match status" value="1"/>
</dbReference>
<comment type="caution">
    <text evidence="5">The sequence shown here is derived from an EMBL/GenBank/DDBJ whole genome shotgun (WGS) entry which is preliminary data.</text>
</comment>
<evidence type="ECO:0000259" key="4">
    <source>
        <dbReference type="PROSITE" id="PS51718"/>
    </source>
</evidence>
<reference evidence="5" key="1">
    <citation type="journal article" date="2023" name="Mol. Phylogenet. Evol.">
        <title>Genome-scale phylogeny and comparative genomics of the fungal order Sordariales.</title>
        <authorList>
            <person name="Hensen N."/>
            <person name="Bonometti L."/>
            <person name="Westerberg I."/>
            <person name="Brannstrom I.O."/>
            <person name="Guillou S."/>
            <person name="Cros-Aarteil S."/>
            <person name="Calhoun S."/>
            <person name="Haridas S."/>
            <person name="Kuo A."/>
            <person name="Mondo S."/>
            <person name="Pangilinan J."/>
            <person name="Riley R."/>
            <person name="LaButti K."/>
            <person name="Andreopoulos B."/>
            <person name="Lipzen A."/>
            <person name="Chen C."/>
            <person name="Yan M."/>
            <person name="Daum C."/>
            <person name="Ng V."/>
            <person name="Clum A."/>
            <person name="Steindorff A."/>
            <person name="Ohm R.A."/>
            <person name="Martin F."/>
            <person name="Silar P."/>
            <person name="Natvig D.O."/>
            <person name="Lalanne C."/>
            <person name="Gautier V."/>
            <person name="Ament-Velasquez S.L."/>
            <person name="Kruys A."/>
            <person name="Hutchinson M.I."/>
            <person name="Powell A.J."/>
            <person name="Barry K."/>
            <person name="Miller A.N."/>
            <person name="Grigoriev I.V."/>
            <person name="Debuchy R."/>
            <person name="Gladieux P."/>
            <person name="Hiltunen Thoren M."/>
            <person name="Johannesson H."/>
        </authorList>
    </citation>
    <scope>NUCLEOTIDE SEQUENCE</scope>
    <source>
        <strain evidence="5">CBS 955.72</strain>
    </source>
</reference>
<dbReference type="Proteomes" id="UP001275084">
    <property type="component" value="Unassembled WGS sequence"/>
</dbReference>
<dbReference type="Pfam" id="PF00350">
    <property type="entry name" value="Dynamin_N"/>
    <property type="match status" value="1"/>
</dbReference>
<evidence type="ECO:0000256" key="2">
    <source>
        <dbReference type="ARBA" id="ARBA00023134"/>
    </source>
</evidence>
<dbReference type="EMBL" id="JAUIQD010000004">
    <property type="protein sequence ID" value="KAK3352914.1"/>
    <property type="molecule type" value="Genomic_DNA"/>
</dbReference>
<gene>
    <name evidence="5" type="ORF">B0T25DRAFT_453630</name>
</gene>
<evidence type="ECO:0000313" key="6">
    <source>
        <dbReference type="Proteomes" id="UP001275084"/>
    </source>
</evidence>
<proteinExistence type="predicted"/>
<dbReference type="InterPro" id="IPR027417">
    <property type="entry name" value="P-loop_NTPase"/>
</dbReference>
<feature type="domain" description="GED" evidence="3">
    <location>
        <begin position="576"/>
        <end position="667"/>
    </location>
</feature>
<evidence type="ECO:0000256" key="1">
    <source>
        <dbReference type="ARBA" id="ARBA00022741"/>
    </source>
</evidence>
<protein>
    <submittedName>
        <fullName evidence="5">P-loop containing nucleoside triphosphate hydrolase protein</fullName>
    </submittedName>
</protein>
<reference evidence="5" key="2">
    <citation type="submission" date="2023-06" db="EMBL/GenBank/DDBJ databases">
        <authorList>
            <consortium name="Lawrence Berkeley National Laboratory"/>
            <person name="Haridas S."/>
            <person name="Hensen N."/>
            <person name="Bonometti L."/>
            <person name="Westerberg I."/>
            <person name="Brannstrom I.O."/>
            <person name="Guillou S."/>
            <person name="Cros-Aarteil S."/>
            <person name="Calhoun S."/>
            <person name="Kuo A."/>
            <person name="Mondo S."/>
            <person name="Pangilinan J."/>
            <person name="Riley R."/>
            <person name="Labutti K."/>
            <person name="Andreopoulos B."/>
            <person name="Lipzen A."/>
            <person name="Chen C."/>
            <person name="Yanf M."/>
            <person name="Daum C."/>
            <person name="Ng V."/>
            <person name="Clum A."/>
            <person name="Steindorff A."/>
            <person name="Ohm R."/>
            <person name="Martin F."/>
            <person name="Silar P."/>
            <person name="Natvig D."/>
            <person name="Lalanne C."/>
            <person name="Gautier V."/>
            <person name="Ament-Velasquez S.L."/>
            <person name="Kruys A."/>
            <person name="Hutchinson M.I."/>
            <person name="Powell A.J."/>
            <person name="Barry K."/>
            <person name="Miller A.N."/>
            <person name="Grigoriev I.V."/>
            <person name="Debuchy R."/>
            <person name="Gladieux P."/>
            <person name="Thoren M.H."/>
            <person name="Johannesson H."/>
        </authorList>
    </citation>
    <scope>NUCLEOTIDE SEQUENCE</scope>
    <source>
        <strain evidence="5">CBS 955.72</strain>
    </source>
</reference>